<organism evidence="1 2">
    <name type="scientific">Oesophagostomum dentatum</name>
    <name type="common">Nodular worm</name>
    <dbReference type="NCBI Taxonomy" id="61180"/>
    <lineage>
        <taxon>Eukaryota</taxon>
        <taxon>Metazoa</taxon>
        <taxon>Ecdysozoa</taxon>
        <taxon>Nematoda</taxon>
        <taxon>Chromadorea</taxon>
        <taxon>Rhabditida</taxon>
        <taxon>Rhabditina</taxon>
        <taxon>Rhabditomorpha</taxon>
        <taxon>Strongyloidea</taxon>
        <taxon>Strongylidae</taxon>
        <taxon>Oesophagostomum</taxon>
    </lineage>
</organism>
<evidence type="ECO:0000313" key="1">
    <source>
        <dbReference type="EMBL" id="KHJ89848.1"/>
    </source>
</evidence>
<accession>A0A0B1SX12</accession>
<dbReference type="AlphaFoldDB" id="A0A0B1SX12"/>
<dbReference type="OrthoDB" id="5852183at2759"/>
<keyword evidence="2" id="KW-1185">Reference proteome</keyword>
<proteinExistence type="predicted"/>
<protein>
    <submittedName>
        <fullName evidence="1">Uncharacterized protein</fullName>
    </submittedName>
</protein>
<sequence>MRINRKKAQFMKNAYSEGEGMELEGSPIAKTPSYLVADEADLKKLTTWQREITTDDQIKVPERSAEL</sequence>
<reference evidence="1 2" key="1">
    <citation type="submission" date="2014-03" db="EMBL/GenBank/DDBJ databases">
        <title>Draft genome of the hookworm Oesophagostomum dentatum.</title>
        <authorList>
            <person name="Mitreva M."/>
        </authorList>
    </citation>
    <scope>NUCLEOTIDE SEQUENCE [LARGE SCALE GENOMIC DNA]</scope>
    <source>
        <strain evidence="1 2">OD-Hann</strain>
    </source>
</reference>
<dbReference type="Proteomes" id="UP000053660">
    <property type="component" value="Unassembled WGS sequence"/>
</dbReference>
<dbReference type="EMBL" id="KN553692">
    <property type="protein sequence ID" value="KHJ89848.1"/>
    <property type="molecule type" value="Genomic_DNA"/>
</dbReference>
<evidence type="ECO:0000313" key="2">
    <source>
        <dbReference type="Proteomes" id="UP000053660"/>
    </source>
</evidence>
<name>A0A0B1SX12_OESDE</name>
<gene>
    <name evidence="1" type="ORF">OESDEN_10318</name>
</gene>